<organism evidence="7 8">
    <name type="scientific">Brumicola blandensis</name>
    <dbReference type="NCBI Taxonomy" id="3075611"/>
    <lineage>
        <taxon>Bacteria</taxon>
        <taxon>Pseudomonadati</taxon>
        <taxon>Pseudomonadota</taxon>
        <taxon>Gammaproteobacteria</taxon>
        <taxon>Alteromonadales</taxon>
        <taxon>Alteromonadaceae</taxon>
        <taxon>Brumicola</taxon>
    </lineage>
</organism>
<evidence type="ECO:0000256" key="5">
    <source>
        <dbReference type="ARBA" id="ARBA00023136"/>
    </source>
</evidence>
<comment type="caution">
    <text evidence="7">The sequence shown here is derived from an EMBL/GenBank/DDBJ whole genome shotgun (WGS) entry which is preliminary data.</text>
</comment>
<keyword evidence="5 6" id="KW-0472">Membrane</keyword>
<evidence type="ECO:0000256" key="2">
    <source>
        <dbReference type="ARBA" id="ARBA00022475"/>
    </source>
</evidence>
<sequence length="125" mass="13638">MNLANNGKKLAKKGIVAQCISSLVLILIVLIIKPEYTVAVVLGALSFIIPHSIFAYWSFRYAGATKSKLVVQSFSKGLKLKLALTAIFFATAFSQLNAAPVPLLGAYVVAMVSQWLAMYRLRQMS</sequence>
<name>A0AAW8R4J8_9ALTE</name>
<dbReference type="AlphaFoldDB" id="A0AAW8R4J8"/>
<protein>
    <submittedName>
        <fullName evidence="7">ATP synthase subunit I</fullName>
    </submittedName>
</protein>
<dbReference type="Proteomes" id="UP001249020">
    <property type="component" value="Unassembled WGS sequence"/>
</dbReference>
<keyword evidence="3 6" id="KW-0812">Transmembrane</keyword>
<comment type="subcellular location">
    <subcellularLocation>
        <location evidence="1">Cell membrane</location>
        <topology evidence="1">Multi-pass membrane protein</topology>
    </subcellularLocation>
</comment>
<evidence type="ECO:0000256" key="6">
    <source>
        <dbReference type="SAM" id="Phobius"/>
    </source>
</evidence>
<proteinExistence type="predicted"/>
<dbReference type="Pfam" id="PF03899">
    <property type="entry name" value="ATP-synt_I"/>
    <property type="match status" value="1"/>
</dbReference>
<dbReference type="GO" id="GO:0005886">
    <property type="term" value="C:plasma membrane"/>
    <property type="evidence" value="ECO:0007669"/>
    <property type="project" value="UniProtKB-SubCell"/>
</dbReference>
<accession>A0AAW8R4J8</accession>
<feature type="transmembrane region" description="Helical" evidence="6">
    <location>
        <begin position="38"/>
        <end position="59"/>
    </location>
</feature>
<feature type="transmembrane region" description="Helical" evidence="6">
    <location>
        <begin position="104"/>
        <end position="121"/>
    </location>
</feature>
<evidence type="ECO:0000313" key="8">
    <source>
        <dbReference type="Proteomes" id="UP001249020"/>
    </source>
</evidence>
<keyword evidence="8" id="KW-1185">Reference proteome</keyword>
<evidence type="ECO:0000256" key="4">
    <source>
        <dbReference type="ARBA" id="ARBA00022989"/>
    </source>
</evidence>
<evidence type="ECO:0000256" key="3">
    <source>
        <dbReference type="ARBA" id="ARBA00022692"/>
    </source>
</evidence>
<evidence type="ECO:0000256" key="1">
    <source>
        <dbReference type="ARBA" id="ARBA00004651"/>
    </source>
</evidence>
<gene>
    <name evidence="7" type="ORF">RM544_17160</name>
</gene>
<keyword evidence="4 6" id="KW-1133">Transmembrane helix</keyword>
<evidence type="ECO:0000313" key="7">
    <source>
        <dbReference type="EMBL" id="MDT0584281.1"/>
    </source>
</evidence>
<feature type="transmembrane region" description="Helical" evidence="6">
    <location>
        <begin position="15"/>
        <end position="32"/>
    </location>
</feature>
<dbReference type="InterPro" id="IPR005598">
    <property type="entry name" value="ATP_synth_I"/>
</dbReference>
<dbReference type="EMBL" id="JAVRIE010000009">
    <property type="protein sequence ID" value="MDT0584281.1"/>
    <property type="molecule type" value="Genomic_DNA"/>
</dbReference>
<keyword evidence="2" id="KW-1003">Cell membrane</keyword>
<reference evidence="7 8" key="1">
    <citation type="submission" date="2023-09" db="EMBL/GenBank/DDBJ databases">
        <authorList>
            <person name="Rey-Velasco X."/>
        </authorList>
    </citation>
    <scope>NUCLEOTIDE SEQUENCE [LARGE SCALE GENOMIC DNA]</scope>
    <source>
        <strain evidence="7 8">W409</strain>
    </source>
</reference>